<evidence type="ECO:0000313" key="1">
    <source>
        <dbReference type="EMBL" id="KAL2723323.1"/>
    </source>
</evidence>
<reference evidence="1 2" key="1">
    <citation type="journal article" date="2024" name="Ann. Entomol. Soc. Am.">
        <title>Genomic analyses of the southern and eastern yellowjacket wasps (Hymenoptera: Vespidae) reveal evolutionary signatures of social life.</title>
        <authorList>
            <person name="Catto M.A."/>
            <person name="Caine P.B."/>
            <person name="Orr S.E."/>
            <person name="Hunt B.G."/>
            <person name="Goodisman M.A.D."/>
        </authorList>
    </citation>
    <scope>NUCLEOTIDE SEQUENCE [LARGE SCALE GENOMIC DNA]</scope>
    <source>
        <strain evidence="1">232</strain>
        <tissue evidence="1">Head and thorax</tissue>
    </source>
</reference>
<dbReference type="AlphaFoldDB" id="A0ABD2ARS3"/>
<feature type="non-terminal residue" evidence="1">
    <location>
        <position position="1"/>
    </location>
</feature>
<sequence length="125" mass="14645">RTNNEDDASSLVVVNCSINRVIKSASLDERKYGNYMVPSYTPHHIESQQRGRQRRLCRGWLKFNVAFVIRRRSKMPEKNNLAVLYCVSLIIESTEVGNWDTGQRVRKEPGIRFFNITSRDSRKFH</sequence>
<proteinExistence type="predicted"/>
<organism evidence="1 2">
    <name type="scientific">Vespula maculifrons</name>
    <name type="common">Eastern yellow jacket</name>
    <name type="synonym">Wasp</name>
    <dbReference type="NCBI Taxonomy" id="7453"/>
    <lineage>
        <taxon>Eukaryota</taxon>
        <taxon>Metazoa</taxon>
        <taxon>Ecdysozoa</taxon>
        <taxon>Arthropoda</taxon>
        <taxon>Hexapoda</taxon>
        <taxon>Insecta</taxon>
        <taxon>Pterygota</taxon>
        <taxon>Neoptera</taxon>
        <taxon>Endopterygota</taxon>
        <taxon>Hymenoptera</taxon>
        <taxon>Apocrita</taxon>
        <taxon>Aculeata</taxon>
        <taxon>Vespoidea</taxon>
        <taxon>Vespidae</taxon>
        <taxon>Vespinae</taxon>
        <taxon>Vespula</taxon>
    </lineage>
</organism>
<evidence type="ECO:0000313" key="2">
    <source>
        <dbReference type="Proteomes" id="UP001607303"/>
    </source>
</evidence>
<dbReference type="EMBL" id="JAYRBN010000114">
    <property type="protein sequence ID" value="KAL2723323.1"/>
    <property type="molecule type" value="Genomic_DNA"/>
</dbReference>
<comment type="caution">
    <text evidence="1">The sequence shown here is derived from an EMBL/GenBank/DDBJ whole genome shotgun (WGS) entry which is preliminary data.</text>
</comment>
<protein>
    <submittedName>
        <fullName evidence="1">Uncharacterized protein</fullName>
    </submittedName>
</protein>
<accession>A0ABD2ARS3</accession>
<gene>
    <name evidence="1" type="ORF">V1477_019174</name>
</gene>
<name>A0ABD2ARS3_VESMC</name>
<dbReference type="Proteomes" id="UP001607303">
    <property type="component" value="Unassembled WGS sequence"/>
</dbReference>
<keyword evidence="2" id="KW-1185">Reference proteome</keyword>